<dbReference type="PANTHER" id="PTHR44324:SF1">
    <property type="entry name" value="WD REPEAT-CONTAINING PROTEIN 49"/>
    <property type="match status" value="1"/>
</dbReference>
<protein>
    <submittedName>
        <fullName evidence="3">Uncharacterized protein</fullName>
    </submittedName>
</protein>
<feature type="repeat" description="WD" evidence="2">
    <location>
        <begin position="322"/>
        <end position="363"/>
    </location>
</feature>
<dbReference type="PANTHER" id="PTHR44324">
    <property type="entry name" value="WD40 REPEAT DOMAIN 95"/>
    <property type="match status" value="1"/>
</dbReference>
<dbReference type="Proteomes" id="UP000261620">
    <property type="component" value="Unplaced"/>
</dbReference>
<dbReference type="Ensembl" id="ENSMMOT00000004767.1">
    <property type="protein sequence ID" value="ENSMMOP00000004682.1"/>
    <property type="gene ID" value="ENSMMOG00000003743.1"/>
</dbReference>
<dbReference type="SUPFAM" id="SSF50978">
    <property type="entry name" value="WD40 repeat-like"/>
    <property type="match status" value="1"/>
</dbReference>
<dbReference type="STRING" id="94237.ENSMMOP00000004682"/>
<organism evidence="3 4">
    <name type="scientific">Mola mola</name>
    <name type="common">Ocean sunfish</name>
    <name type="synonym">Tetraodon mola</name>
    <dbReference type="NCBI Taxonomy" id="94237"/>
    <lineage>
        <taxon>Eukaryota</taxon>
        <taxon>Metazoa</taxon>
        <taxon>Chordata</taxon>
        <taxon>Craniata</taxon>
        <taxon>Vertebrata</taxon>
        <taxon>Euteleostomi</taxon>
        <taxon>Actinopterygii</taxon>
        <taxon>Neopterygii</taxon>
        <taxon>Teleostei</taxon>
        <taxon>Neoteleostei</taxon>
        <taxon>Acanthomorphata</taxon>
        <taxon>Eupercaria</taxon>
        <taxon>Tetraodontiformes</taxon>
        <taxon>Molidae</taxon>
        <taxon>Mola</taxon>
    </lineage>
</organism>
<dbReference type="SMART" id="SM00320">
    <property type="entry name" value="WD40"/>
    <property type="match status" value="4"/>
</dbReference>
<dbReference type="PROSITE" id="PS50082">
    <property type="entry name" value="WD_REPEATS_2"/>
    <property type="match status" value="1"/>
</dbReference>
<dbReference type="AlphaFoldDB" id="A0A3Q3VZU6"/>
<reference evidence="3" key="1">
    <citation type="submission" date="2025-08" db="UniProtKB">
        <authorList>
            <consortium name="Ensembl"/>
        </authorList>
    </citation>
    <scope>IDENTIFICATION</scope>
</reference>
<evidence type="ECO:0000313" key="3">
    <source>
        <dbReference type="Ensembl" id="ENSMMOP00000004682.1"/>
    </source>
</evidence>
<dbReference type="OMA" id="KEFPCQY"/>
<dbReference type="InterPro" id="IPR015943">
    <property type="entry name" value="WD40/YVTN_repeat-like_dom_sf"/>
</dbReference>
<keyword evidence="1" id="KW-0677">Repeat</keyword>
<reference evidence="3" key="2">
    <citation type="submission" date="2025-09" db="UniProtKB">
        <authorList>
            <consortium name="Ensembl"/>
        </authorList>
    </citation>
    <scope>IDENTIFICATION</scope>
</reference>
<dbReference type="InterPro" id="IPR036322">
    <property type="entry name" value="WD40_repeat_dom_sf"/>
</dbReference>
<evidence type="ECO:0000256" key="1">
    <source>
        <dbReference type="ARBA" id="ARBA00022737"/>
    </source>
</evidence>
<sequence>RDFGRGSKEEYGLLFDRVVEEGYISWGRLCSFLVLELSEKVRNSRSSSVPHWKPPRTLTCPHRDPVQKVLHLQSSGHYLTVSKGGMVGLRDGEDASLLYTHRLQNRTVAPKDLWVTDMVLLHNVNKVAVSFTSKEVCFYDILSKQDFSCKHKLQGLRFTPWCLDYWMDPSNKAQAVLTIGDTGGQVSVLHFNSADISLFEILNLRTESDSAGIVLWDELVKGRHRSCYTMTHQGHAPAWVRRVRYLGSMEAVVSCSTRPQNSMVIGWREPESRSLRLTSFLTKSGVWDLDHHSGLNLIATAGVDHRVLLWNPCVTSQPVCVIMEHTSPVIAVRFLQIKQQLVSYSKDKVLCLWEVPNQLCVHRLTSAFPMTQEDTHTILFLHEERRLLMLSFNSLLVLLESKHPYATCVP</sequence>
<name>A0A3Q3VZU6_MOLML</name>
<dbReference type="Gene3D" id="2.130.10.10">
    <property type="entry name" value="YVTN repeat-like/Quinoprotein amine dehydrogenase"/>
    <property type="match status" value="2"/>
</dbReference>
<accession>A0A3Q3VZU6</accession>
<dbReference type="InterPro" id="IPR001680">
    <property type="entry name" value="WD40_rpt"/>
</dbReference>
<proteinExistence type="predicted"/>
<evidence type="ECO:0000313" key="4">
    <source>
        <dbReference type="Proteomes" id="UP000261620"/>
    </source>
</evidence>
<keyword evidence="2" id="KW-0853">WD repeat</keyword>
<dbReference type="InterPro" id="IPR051242">
    <property type="entry name" value="WD-EF-hand_domain"/>
</dbReference>
<keyword evidence="4" id="KW-1185">Reference proteome</keyword>
<evidence type="ECO:0000256" key="2">
    <source>
        <dbReference type="PROSITE-ProRule" id="PRU00221"/>
    </source>
</evidence>
<dbReference type="Pfam" id="PF00400">
    <property type="entry name" value="WD40"/>
    <property type="match status" value="2"/>
</dbReference>